<keyword evidence="1" id="KW-0472">Membrane</keyword>
<organism evidence="2">
    <name type="scientific">Darwinula stevensoni</name>
    <dbReference type="NCBI Taxonomy" id="69355"/>
    <lineage>
        <taxon>Eukaryota</taxon>
        <taxon>Metazoa</taxon>
        <taxon>Ecdysozoa</taxon>
        <taxon>Arthropoda</taxon>
        <taxon>Crustacea</taxon>
        <taxon>Oligostraca</taxon>
        <taxon>Ostracoda</taxon>
        <taxon>Podocopa</taxon>
        <taxon>Podocopida</taxon>
        <taxon>Darwinulocopina</taxon>
        <taxon>Darwinuloidea</taxon>
        <taxon>Darwinulidae</taxon>
        <taxon>Darwinula</taxon>
    </lineage>
</organism>
<reference evidence="2" key="1">
    <citation type="submission" date="2020-11" db="EMBL/GenBank/DDBJ databases">
        <authorList>
            <person name="Tran Van P."/>
        </authorList>
    </citation>
    <scope>NUCLEOTIDE SEQUENCE</scope>
</reference>
<dbReference type="EMBL" id="LR902887">
    <property type="protein sequence ID" value="CAD7251216.1"/>
    <property type="molecule type" value="Genomic_DNA"/>
</dbReference>
<proteinExistence type="predicted"/>
<evidence type="ECO:0000313" key="2">
    <source>
        <dbReference type="EMBL" id="CAD7251216.1"/>
    </source>
</evidence>
<accession>A0A7R9AC85</accession>
<keyword evidence="3" id="KW-1185">Reference proteome</keyword>
<evidence type="ECO:0000256" key="1">
    <source>
        <dbReference type="SAM" id="Phobius"/>
    </source>
</evidence>
<gene>
    <name evidence="2" type="ORF">DSTB1V02_LOCUS10983</name>
</gene>
<sequence length="67" mass="7229">MEDIAHGALCSLFYLASGGILTDTGSDVKGYKEGKMMLASGVFSIFLGIVFIADVLFVYFKERRASA</sequence>
<dbReference type="Proteomes" id="UP000677054">
    <property type="component" value="Unassembled WGS sequence"/>
</dbReference>
<protein>
    <submittedName>
        <fullName evidence="2">Uncharacterized protein</fullName>
    </submittedName>
</protein>
<keyword evidence="1" id="KW-1133">Transmembrane helix</keyword>
<evidence type="ECO:0000313" key="3">
    <source>
        <dbReference type="Proteomes" id="UP000677054"/>
    </source>
</evidence>
<feature type="transmembrane region" description="Helical" evidence="1">
    <location>
        <begin position="38"/>
        <end position="60"/>
    </location>
</feature>
<dbReference type="EMBL" id="CAJPEV010003370">
    <property type="protein sequence ID" value="CAG0899604.1"/>
    <property type="molecule type" value="Genomic_DNA"/>
</dbReference>
<dbReference type="AlphaFoldDB" id="A0A7R9AC85"/>
<name>A0A7R9AC85_9CRUS</name>
<keyword evidence="1" id="KW-0812">Transmembrane</keyword>